<keyword evidence="1" id="KW-0812">Transmembrane</keyword>
<organism evidence="2 3">
    <name type="scientific">Rhynchophorus ferrugineus</name>
    <name type="common">Red palm weevil</name>
    <name type="synonym">Curculio ferrugineus</name>
    <dbReference type="NCBI Taxonomy" id="354439"/>
    <lineage>
        <taxon>Eukaryota</taxon>
        <taxon>Metazoa</taxon>
        <taxon>Ecdysozoa</taxon>
        <taxon>Arthropoda</taxon>
        <taxon>Hexapoda</taxon>
        <taxon>Insecta</taxon>
        <taxon>Pterygota</taxon>
        <taxon>Neoptera</taxon>
        <taxon>Endopterygota</taxon>
        <taxon>Coleoptera</taxon>
        <taxon>Polyphaga</taxon>
        <taxon>Cucujiformia</taxon>
        <taxon>Curculionidae</taxon>
        <taxon>Dryophthorinae</taxon>
        <taxon>Rhynchophorus</taxon>
    </lineage>
</organism>
<reference evidence="2" key="1">
    <citation type="submission" date="2020-08" db="EMBL/GenBank/DDBJ databases">
        <title>Genome sequencing and assembly of the red palm weevil Rhynchophorus ferrugineus.</title>
        <authorList>
            <person name="Dias G.B."/>
            <person name="Bergman C.M."/>
            <person name="Manee M."/>
        </authorList>
    </citation>
    <scope>NUCLEOTIDE SEQUENCE</scope>
    <source>
        <strain evidence="2">AA-2017</strain>
        <tissue evidence="2">Whole larva</tissue>
    </source>
</reference>
<evidence type="ECO:0000313" key="2">
    <source>
        <dbReference type="EMBL" id="KAF7275913.1"/>
    </source>
</evidence>
<dbReference type="Proteomes" id="UP000625711">
    <property type="component" value="Unassembled WGS sequence"/>
</dbReference>
<sequence length="66" mass="7705">MTDKKGPDYRQNVLLAAAGIKTRLEEDPQSSQPRIPTSKKQYLFLFMCLIQWLMLVGYTRSTIYLH</sequence>
<evidence type="ECO:0000256" key="1">
    <source>
        <dbReference type="SAM" id="Phobius"/>
    </source>
</evidence>
<keyword evidence="3" id="KW-1185">Reference proteome</keyword>
<comment type="caution">
    <text evidence="2">The sequence shown here is derived from an EMBL/GenBank/DDBJ whole genome shotgun (WGS) entry which is preliminary data.</text>
</comment>
<proteinExistence type="predicted"/>
<gene>
    <name evidence="2" type="ORF">GWI33_011149</name>
</gene>
<accession>A0A834IC52</accession>
<dbReference type="AlphaFoldDB" id="A0A834IC52"/>
<protein>
    <submittedName>
        <fullName evidence="2">Uncharacterized protein</fullName>
    </submittedName>
</protein>
<keyword evidence="1" id="KW-0472">Membrane</keyword>
<dbReference type="EMBL" id="JAACXV010008791">
    <property type="protein sequence ID" value="KAF7275913.1"/>
    <property type="molecule type" value="Genomic_DNA"/>
</dbReference>
<name>A0A834IC52_RHYFE</name>
<evidence type="ECO:0000313" key="3">
    <source>
        <dbReference type="Proteomes" id="UP000625711"/>
    </source>
</evidence>
<keyword evidence="1" id="KW-1133">Transmembrane helix</keyword>
<feature type="transmembrane region" description="Helical" evidence="1">
    <location>
        <begin position="42"/>
        <end position="59"/>
    </location>
</feature>